<protein>
    <recommendedName>
        <fullName evidence="7">Copper resistance protein D domain-containing protein</fullName>
    </recommendedName>
</protein>
<keyword evidence="2" id="KW-1003">Cell membrane</keyword>
<dbReference type="GO" id="GO:0005886">
    <property type="term" value="C:plasma membrane"/>
    <property type="evidence" value="ECO:0007669"/>
    <property type="project" value="UniProtKB-SubCell"/>
</dbReference>
<dbReference type="GO" id="GO:0006825">
    <property type="term" value="P:copper ion transport"/>
    <property type="evidence" value="ECO:0007669"/>
    <property type="project" value="InterPro"/>
</dbReference>
<gene>
    <name evidence="8" type="ORF">CGZ90_17870</name>
</gene>
<feature type="transmembrane region" description="Helical" evidence="6">
    <location>
        <begin position="176"/>
        <end position="196"/>
    </location>
</feature>
<feature type="non-terminal residue" evidence="8">
    <location>
        <position position="338"/>
    </location>
</feature>
<evidence type="ECO:0000256" key="5">
    <source>
        <dbReference type="ARBA" id="ARBA00023136"/>
    </source>
</evidence>
<accession>A0A235F557</accession>
<keyword evidence="5 6" id="KW-0472">Membrane</keyword>
<feature type="transmembrane region" description="Helical" evidence="6">
    <location>
        <begin position="312"/>
        <end position="331"/>
    </location>
</feature>
<evidence type="ECO:0000259" key="7">
    <source>
        <dbReference type="Pfam" id="PF05425"/>
    </source>
</evidence>
<name>A0A235F557_9BACL</name>
<feature type="transmembrane region" description="Helical" evidence="6">
    <location>
        <begin position="7"/>
        <end position="26"/>
    </location>
</feature>
<evidence type="ECO:0000313" key="9">
    <source>
        <dbReference type="Proteomes" id="UP000215059"/>
    </source>
</evidence>
<evidence type="ECO:0000256" key="3">
    <source>
        <dbReference type="ARBA" id="ARBA00022692"/>
    </source>
</evidence>
<dbReference type="InterPro" id="IPR032694">
    <property type="entry name" value="CopC/D"/>
</dbReference>
<feature type="transmembrane region" description="Helical" evidence="6">
    <location>
        <begin position="216"/>
        <end position="237"/>
    </location>
</feature>
<feature type="transmembrane region" description="Helical" evidence="6">
    <location>
        <begin position="257"/>
        <end position="274"/>
    </location>
</feature>
<comment type="caution">
    <text evidence="8">The sequence shown here is derived from an EMBL/GenBank/DDBJ whole genome shotgun (WGS) entry which is preliminary data.</text>
</comment>
<dbReference type="OrthoDB" id="2387346at2"/>
<proteinExistence type="predicted"/>
<feature type="transmembrane region" description="Helical" evidence="6">
    <location>
        <begin position="140"/>
        <end position="164"/>
    </location>
</feature>
<dbReference type="PANTHER" id="PTHR34820:SF4">
    <property type="entry name" value="INNER MEMBRANE PROTEIN YEBZ"/>
    <property type="match status" value="1"/>
</dbReference>
<keyword evidence="9" id="KW-1185">Reference proteome</keyword>
<keyword evidence="4 6" id="KW-1133">Transmembrane helix</keyword>
<dbReference type="InterPro" id="IPR008457">
    <property type="entry name" value="Cu-R_CopD_dom"/>
</dbReference>
<evidence type="ECO:0000256" key="4">
    <source>
        <dbReference type="ARBA" id="ARBA00022989"/>
    </source>
</evidence>
<dbReference type="RefSeq" id="WP_094253903.1">
    <property type="nucleotide sequence ID" value="NZ_NOII01000016.1"/>
</dbReference>
<feature type="transmembrane region" description="Helical" evidence="6">
    <location>
        <begin position="38"/>
        <end position="62"/>
    </location>
</feature>
<dbReference type="Proteomes" id="UP000215059">
    <property type="component" value="Unassembled WGS sequence"/>
</dbReference>
<evidence type="ECO:0000256" key="2">
    <source>
        <dbReference type="ARBA" id="ARBA00022475"/>
    </source>
</evidence>
<dbReference type="Pfam" id="PF05425">
    <property type="entry name" value="CopD"/>
    <property type="match status" value="1"/>
</dbReference>
<dbReference type="EMBL" id="NOII01000016">
    <property type="protein sequence ID" value="OYD56352.1"/>
    <property type="molecule type" value="Genomic_DNA"/>
</dbReference>
<feature type="domain" description="Copper resistance protein D" evidence="7">
    <location>
        <begin position="173"/>
        <end position="269"/>
    </location>
</feature>
<evidence type="ECO:0000313" key="8">
    <source>
        <dbReference type="EMBL" id="OYD56352.1"/>
    </source>
</evidence>
<dbReference type="PANTHER" id="PTHR34820">
    <property type="entry name" value="INNER MEMBRANE PROTEIN YEBZ"/>
    <property type="match status" value="1"/>
</dbReference>
<comment type="subcellular location">
    <subcellularLocation>
        <location evidence="1">Cell membrane</location>
        <topology evidence="1">Multi-pass membrane protein</topology>
    </subcellularLocation>
</comment>
<dbReference type="AlphaFoldDB" id="A0A235F557"/>
<sequence>MLYIAKALLYVVFAVMAGTFVLYSVSPEKRPGISVPKNIILACIILVPVLAIGPLVQTALMLSEDFGFYESFSSILTTFEVGHGWMIVTGVSFLLFFLNVFNDVREDRFFAVLSLFLMAVIGAAQGYASHAASLNDAGGMAAHTLHFLAVSVWTGVLLVAGWSAKNEERFTAFYKWFTPLAIICLAVVIGAGLWLMKYIVPEYYNSWILSYGQALLIKHVLLVSVVFYSLINGVWIARKLKNGSEFRPLKWIKAESVVMVLIFAATAVMGQQIPPHSIEETLKTTKPSPLFTFFYEGAVTPQTDLFLKSSPAAIGLAALAAAWFMFAFYMIRKNRSWP</sequence>
<organism evidence="8 9">
    <name type="scientific">Fictibacillus aquaticus</name>
    <dbReference type="NCBI Taxonomy" id="2021314"/>
    <lineage>
        <taxon>Bacteria</taxon>
        <taxon>Bacillati</taxon>
        <taxon>Bacillota</taxon>
        <taxon>Bacilli</taxon>
        <taxon>Bacillales</taxon>
        <taxon>Fictibacillaceae</taxon>
        <taxon>Fictibacillus</taxon>
    </lineage>
</organism>
<evidence type="ECO:0000256" key="6">
    <source>
        <dbReference type="SAM" id="Phobius"/>
    </source>
</evidence>
<feature type="transmembrane region" description="Helical" evidence="6">
    <location>
        <begin position="109"/>
        <end position="128"/>
    </location>
</feature>
<keyword evidence="3 6" id="KW-0812">Transmembrane</keyword>
<reference evidence="8 9" key="1">
    <citation type="submission" date="2017-07" db="EMBL/GenBank/DDBJ databases">
        <title>Fictibacillus sp. nov. GDSW-R2A3 Genome sequencing and assembly.</title>
        <authorList>
            <person name="Mayilraj S."/>
        </authorList>
    </citation>
    <scope>NUCLEOTIDE SEQUENCE [LARGE SCALE GENOMIC DNA]</scope>
    <source>
        <strain evidence="8 9">GDSW-R2A3</strain>
    </source>
</reference>
<evidence type="ECO:0000256" key="1">
    <source>
        <dbReference type="ARBA" id="ARBA00004651"/>
    </source>
</evidence>
<feature type="transmembrane region" description="Helical" evidence="6">
    <location>
        <begin position="82"/>
        <end position="102"/>
    </location>
</feature>